<proteinExistence type="inferred from homology"/>
<comment type="function">
    <text evidence="7">Essential cell division protein. May link together the upstream cell division proteins, which are predominantly cytoplasmic, with the downstream cell division proteins, which are predominantly periplasmic.</text>
</comment>
<keyword evidence="4 7" id="KW-1133">Transmembrane helix</keyword>
<name>A0A0W7Z0Z4_9BURK</name>
<keyword evidence="6 7" id="KW-0131">Cell cycle</keyword>
<dbReference type="RefSeq" id="WP_054066525.1">
    <property type="nucleotide sequence ID" value="NZ_CATYED010000027.1"/>
</dbReference>
<dbReference type="GO" id="GO:0005886">
    <property type="term" value="C:plasma membrane"/>
    <property type="evidence" value="ECO:0007669"/>
    <property type="project" value="UniProtKB-SubCell"/>
</dbReference>
<evidence type="ECO:0000256" key="3">
    <source>
        <dbReference type="ARBA" id="ARBA00022692"/>
    </source>
</evidence>
<protein>
    <recommendedName>
        <fullName evidence="7">Cell division protein FtsB</fullName>
    </recommendedName>
</protein>
<keyword evidence="1 7" id="KW-1003">Cell membrane</keyword>
<gene>
    <name evidence="7" type="primary">ftsB</name>
    <name evidence="9" type="ORF">AS359_08785</name>
    <name evidence="8" type="ORF">B5M06_10210</name>
</gene>
<reference evidence="9 10" key="1">
    <citation type="submission" date="2015-12" db="EMBL/GenBank/DDBJ databases">
        <title>Complete genome sequence of a multi-drug resistant strain Acidovorax sp. 12322-1.</title>
        <authorList>
            <person name="Ming D."/>
            <person name="Wang M."/>
            <person name="Hu S."/>
            <person name="Zhou Y."/>
            <person name="Jiang T."/>
        </authorList>
    </citation>
    <scope>NUCLEOTIDE SEQUENCE [LARGE SCALE GENOMIC DNA]</scope>
    <source>
        <strain evidence="9 10">12322-1</strain>
    </source>
</reference>
<keyword evidence="7" id="KW-0175">Coiled coil</keyword>
<dbReference type="GO" id="GO:0043093">
    <property type="term" value="P:FtsZ-dependent cytokinesis"/>
    <property type="evidence" value="ECO:0007669"/>
    <property type="project" value="UniProtKB-UniRule"/>
</dbReference>
<keyword evidence="5 7" id="KW-0472">Membrane</keyword>
<dbReference type="STRING" id="225992.B5M06_10210"/>
<evidence type="ECO:0000256" key="1">
    <source>
        <dbReference type="ARBA" id="ARBA00022475"/>
    </source>
</evidence>
<dbReference type="Proteomes" id="UP000053300">
    <property type="component" value="Unassembled WGS sequence"/>
</dbReference>
<feature type="topological domain" description="Cytoplasmic" evidence="7">
    <location>
        <begin position="1"/>
        <end position="5"/>
    </location>
</feature>
<organism evidence="9 10">
    <name type="scientific">Comamonas kerstersii</name>
    <dbReference type="NCBI Taxonomy" id="225992"/>
    <lineage>
        <taxon>Bacteria</taxon>
        <taxon>Pseudomonadati</taxon>
        <taxon>Pseudomonadota</taxon>
        <taxon>Betaproteobacteria</taxon>
        <taxon>Burkholderiales</taxon>
        <taxon>Comamonadaceae</taxon>
        <taxon>Comamonas</taxon>
    </lineage>
</organism>
<accession>A0A0W7Z0Z4</accession>
<comment type="similarity">
    <text evidence="7">Belongs to the FtsB family.</text>
</comment>
<comment type="subcellular location">
    <subcellularLocation>
        <location evidence="7">Cell inner membrane</location>
        <topology evidence="7">Single-pass type II membrane protein</topology>
    </subcellularLocation>
    <text evidence="7">Localizes to the division septum.</text>
</comment>
<feature type="topological domain" description="Periplasmic" evidence="7">
    <location>
        <begin position="24"/>
        <end position="92"/>
    </location>
</feature>
<feature type="coiled-coil region" evidence="7">
    <location>
        <begin position="31"/>
        <end position="72"/>
    </location>
</feature>
<evidence type="ECO:0000313" key="9">
    <source>
        <dbReference type="EMBL" id="KUF40926.1"/>
    </source>
</evidence>
<dbReference type="EMBL" id="LPXH01000025">
    <property type="protein sequence ID" value="KUF40926.1"/>
    <property type="molecule type" value="Genomic_DNA"/>
</dbReference>
<dbReference type="KEGG" id="cke:B5M06_10210"/>
<dbReference type="GO" id="GO:0032153">
    <property type="term" value="C:cell division site"/>
    <property type="evidence" value="ECO:0007669"/>
    <property type="project" value="UniProtKB-UniRule"/>
</dbReference>
<evidence type="ECO:0000256" key="5">
    <source>
        <dbReference type="ARBA" id="ARBA00023136"/>
    </source>
</evidence>
<dbReference type="PANTHER" id="PTHR37485:SF1">
    <property type="entry name" value="CELL DIVISION PROTEIN FTSB"/>
    <property type="match status" value="1"/>
</dbReference>
<dbReference type="PANTHER" id="PTHR37485">
    <property type="entry name" value="CELL DIVISION PROTEIN FTSB"/>
    <property type="match status" value="1"/>
</dbReference>
<dbReference type="HAMAP" id="MF_00599">
    <property type="entry name" value="FtsB"/>
    <property type="match status" value="1"/>
</dbReference>
<sequence>MVSRIVTLVLLSLLAITHAQLWWGAGSMDRVAELRGQINELRASNDAARKENERLASEVNDLREGKETIQEKARYELGMVKPNEIYVHIMRP</sequence>
<evidence type="ECO:0000256" key="7">
    <source>
        <dbReference type="HAMAP-Rule" id="MF_00599"/>
    </source>
</evidence>
<evidence type="ECO:0000256" key="4">
    <source>
        <dbReference type="ARBA" id="ARBA00022989"/>
    </source>
</evidence>
<dbReference type="GO" id="GO:0030428">
    <property type="term" value="C:cell septum"/>
    <property type="evidence" value="ECO:0007669"/>
    <property type="project" value="TreeGrafter"/>
</dbReference>
<accession>A0A1V0BF25</accession>
<dbReference type="InterPro" id="IPR023081">
    <property type="entry name" value="Cell_div_FtsB"/>
</dbReference>
<keyword evidence="3 7" id="KW-0812">Transmembrane</keyword>
<evidence type="ECO:0000313" key="8">
    <source>
        <dbReference type="EMBL" id="AQZ98568.1"/>
    </source>
</evidence>
<keyword evidence="7" id="KW-0997">Cell inner membrane</keyword>
<dbReference type="GeneID" id="83039694"/>
<dbReference type="Proteomes" id="UP000242792">
    <property type="component" value="Chromosome"/>
</dbReference>
<dbReference type="EMBL" id="CP020121">
    <property type="protein sequence ID" value="AQZ98568.1"/>
    <property type="molecule type" value="Genomic_DNA"/>
</dbReference>
<reference evidence="8 11" key="2">
    <citation type="submission" date="2017-03" db="EMBL/GenBank/DDBJ databases">
        <title>Rapid Whole Genome Sequencing of Comamonas kerstersii Causing Continuous ambulatory Peritoneal Dialysis-Associated Peritonitis.</title>
        <authorList>
            <person name="Zheng B."/>
        </authorList>
    </citation>
    <scope>NUCLEOTIDE SEQUENCE [LARGE SCALE GENOMIC DNA]</scope>
    <source>
        <strain evidence="8 11">8943</strain>
    </source>
</reference>
<evidence type="ECO:0000256" key="2">
    <source>
        <dbReference type="ARBA" id="ARBA00022618"/>
    </source>
</evidence>
<comment type="subunit">
    <text evidence="7">Part of a complex composed of FtsB, FtsL and FtsQ.</text>
</comment>
<dbReference type="Pfam" id="PF04977">
    <property type="entry name" value="DivIC"/>
    <property type="match status" value="1"/>
</dbReference>
<evidence type="ECO:0000313" key="10">
    <source>
        <dbReference type="Proteomes" id="UP000053300"/>
    </source>
</evidence>
<dbReference type="AlphaFoldDB" id="A0A0W7Z0Z4"/>
<keyword evidence="2 7" id="KW-0132">Cell division</keyword>
<dbReference type="OrthoDB" id="7061211at2"/>
<dbReference type="InterPro" id="IPR007060">
    <property type="entry name" value="FtsL/DivIC"/>
</dbReference>
<evidence type="ECO:0000256" key="6">
    <source>
        <dbReference type="ARBA" id="ARBA00023306"/>
    </source>
</evidence>
<dbReference type="Gene3D" id="1.20.5.1700">
    <property type="match status" value="1"/>
</dbReference>
<keyword evidence="10" id="KW-1185">Reference proteome</keyword>
<evidence type="ECO:0000313" key="11">
    <source>
        <dbReference type="Proteomes" id="UP000242792"/>
    </source>
</evidence>